<dbReference type="PANTHER" id="PTHR38687">
    <property type="entry name" value="CELL DIVISION PROTEIN DEDD-RELATED"/>
    <property type="match status" value="1"/>
</dbReference>
<dbReference type="GO" id="GO:0030428">
    <property type="term" value="C:cell septum"/>
    <property type="evidence" value="ECO:0007669"/>
    <property type="project" value="TreeGrafter"/>
</dbReference>
<dbReference type="InterPro" id="IPR036680">
    <property type="entry name" value="SPOR-like_sf"/>
</dbReference>
<proteinExistence type="predicted"/>
<dbReference type="Proteomes" id="UP001320119">
    <property type="component" value="Chromosome"/>
</dbReference>
<reference evidence="3 4" key="1">
    <citation type="journal article" date="2022" name="IScience">
        <title>An ultrasensitive nanofiber-based assay for enzymatic hydrolysis and deep-sea microbial degradation of cellulose.</title>
        <authorList>
            <person name="Tsudome M."/>
            <person name="Tachioka M."/>
            <person name="Miyazaki M."/>
            <person name="Uchimura K."/>
            <person name="Tsuda M."/>
            <person name="Takaki Y."/>
            <person name="Deguchi S."/>
        </authorList>
    </citation>
    <scope>NUCLEOTIDE SEQUENCE [LARGE SCALE GENOMIC DNA]</scope>
    <source>
        <strain evidence="3 4">GE09</strain>
    </source>
</reference>
<accession>A0AAN1WHM6</accession>
<protein>
    <submittedName>
        <fullName evidence="3">DedD protein</fullName>
    </submittedName>
</protein>
<dbReference type="RefSeq" id="WP_236987257.1">
    <property type="nucleotide sequence ID" value="NZ_AP023086.1"/>
</dbReference>
<keyword evidence="1" id="KW-1133">Transmembrane helix</keyword>
<dbReference type="PANTHER" id="PTHR38687:SF1">
    <property type="entry name" value="CELL DIVISION PROTEIN DEDD"/>
    <property type="match status" value="1"/>
</dbReference>
<organism evidence="3 4">
    <name type="scientific">Marinagarivorans cellulosilyticus</name>
    <dbReference type="NCBI Taxonomy" id="2721545"/>
    <lineage>
        <taxon>Bacteria</taxon>
        <taxon>Pseudomonadati</taxon>
        <taxon>Pseudomonadota</taxon>
        <taxon>Gammaproteobacteria</taxon>
        <taxon>Cellvibrionales</taxon>
        <taxon>Cellvibrionaceae</taxon>
        <taxon>Marinagarivorans</taxon>
    </lineage>
</organism>
<dbReference type="KEGG" id="marq:MARGE09_P1979"/>
<evidence type="ECO:0000313" key="3">
    <source>
        <dbReference type="EMBL" id="BCD97778.1"/>
    </source>
</evidence>
<dbReference type="SUPFAM" id="SSF110997">
    <property type="entry name" value="Sporulation related repeat"/>
    <property type="match status" value="1"/>
</dbReference>
<dbReference type="GO" id="GO:0032506">
    <property type="term" value="P:cytokinetic process"/>
    <property type="evidence" value="ECO:0007669"/>
    <property type="project" value="TreeGrafter"/>
</dbReference>
<keyword evidence="4" id="KW-1185">Reference proteome</keyword>
<dbReference type="AlphaFoldDB" id="A0AAN1WHM6"/>
<keyword evidence="1" id="KW-0472">Membrane</keyword>
<dbReference type="Pfam" id="PF05036">
    <property type="entry name" value="SPOR"/>
    <property type="match status" value="1"/>
</dbReference>
<feature type="domain" description="SPOR" evidence="2">
    <location>
        <begin position="91"/>
        <end position="170"/>
    </location>
</feature>
<dbReference type="InterPro" id="IPR007730">
    <property type="entry name" value="SPOR-like_dom"/>
</dbReference>
<feature type="transmembrane region" description="Helical" evidence="1">
    <location>
        <begin position="9"/>
        <end position="27"/>
    </location>
</feature>
<gene>
    <name evidence="3" type="ORF">MARGE09_P1979</name>
</gene>
<evidence type="ECO:0000256" key="1">
    <source>
        <dbReference type="SAM" id="Phobius"/>
    </source>
</evidence>
<evidence type="ECO:0000259" key="2">
    <source>
        <dbReference type="PROSITE" id="PS51724"/>
    </source>
</evidence>
<dbReference type="GO" id="GO:0032153">
    <property type="term" value="C:cell division site"/>
    <property type="evidence" value="ECO:0007669"/>
    <property type="project" value="TreeGrafter"/>
</dbReference>
<keyword evidence="1" id="KW-0812">Transmembrane</keyword>
<sequence length="174" mass="19229">MDDGLKQRLIGAIVLLAIAVIFIPVLFDRQTITPVSITTQVPPMPTIEIEPIVVAQAPEVPSPAPEPEQMFIPDETKPEPETPAAPTLNDNGVPNGWVLQVISYSEKAKAISFRDRLIEDGYHAFLRDAKTSKGLHHRVYIGPKLDKKALLADKKIVDSKYKISSILLDMTPKQ</sequence>
<dbReference type="GO" id="GO:0042834">
    <property type="term" value="F:peptidoglycan binding"/>
    <property type="evidence" value="ECO:0007669"/>
    <property type="project" value="InterPro"/>
</dbReference>
<dbReference type="PROSITE" id="PS51724">
    <property type="entry name" value="SPOR"/>
    <property type="match status" value="1"/>
</dbReference>
<dbReference type="Gene3D" id="3.30.70.1070">
    <property type="entry name" value="Sporulation related repeat"/>
    <property type="match status" value="1"/>
</dbReference>
<dbReference type="EMBL" id="AP023086">
    <property type="protein sequence ID" value="BCD97778.1"/>
    <property type="molecule type" value="Genomic_DNA"/>
</dbReference>
<name>A0AAN1WHM6_9GAMM</name>
<dbReference type="InterPro" id="IPR052521">
    <property type="entry name" value="Cell_div_SPOR-domain"/>
</dbReference>
<evidence type="ECO:0000313" key="4">
    <source>
        <dbReference type="Proteomes" id="UP001320119"/>
    </source>
</evidence>